<dbReference type="AlphaFoldDB" id="A0AAP0EF34"/>
<organism evidence="2 3">
    <name type="scientific">Stephania yunnanensis</name>
    <dbReference type="NCBI Taxonomy" id="152371"/>
    <lineage>
        <taxon>Eukaryota</taxon>
        <taxon>Viridiplantae</taxon>
        <taxon>Streptophyta</taxon>
        <taxon>Embryophyta</taxon>
        <taxon>Tracheophyta</taxon>
        <taxon>Spermatophyta</taxon>
        <taxon>Magnoliopsida</taxon>
        <taxon>Ranunculales</taxon>
        <taxon>Menispermaceae</taxon>
        <taxon>Menispermoideae</taxon>
        <taxon>Cissampelideae</taxon>
        <taxon>Stephania</taxon>
    </lineage>
</organism>
<proteinExistence type="predicted"/>
<feature type="region of interest" description="Disordered" evidence="1">
    <location>
        <begin position="190"/>
        <end position="213"/>
    </location>
</feature>
<keyword evidence="3" id="KW-1185">Reference proteome</keyword>
<protein>
    <submittedName>
        <fullName evidence="2">Uncharacterized protein</fullName>
    </submittedName>
</protein>
<dbReference type="EMBL" id="JBBNAF010000013">
    <property type="protein sequence ID" value="KAK9088103.1"/>
    <property type="molecule type" value="Genomic_DNA"/>
</dbReference>
<feature type="compositionally biased region" description="Basic and acidic residues" evidence="1">
    <location>
        <begin position="111"/>
        <end position="128"/>
    </location>
</feature>
<feature type="compositionally biased region" description="Basic and acidic residues" evidence="1">
    <location>
        <begin position="27"/>
        <end position="38"/>
    </location>
</feature>
<sequence length="213" mass="24152">MCEIEGPHARPHDRERARRRRRTVGGGREDDRTTTREHDEEDEPVGGGGGESTTAREEPREREHGEEDDPGERSADKPSLLPLIATITTHNFSYGPSLAKGAAAKPPTLPRHSEITEDESRGESEDERVIDRESFARAFDVAALRVPAEDCFDQERRLRGHLLNWPRVRNVARVAGDEMEEELKRIVRGEGEEGEGEEKFDALNRRIQERERG</sequence>
<evidence type="ECO:0000313" key="2">
    <source>
        <dbReference type="EMBL" id="KAK9088103.1"/>
    </source>
</evidence>
<reference evidence="2 3" key="1">
    <citation type="submission" date="2024-01" db="EMBL/GenBank/DDBJ databases">
        <title>Genome assemblies of Stephania.</title>
        <authorList>
            <person name="Yang L."/>
        </authorList>
    </citation>
    <scope>NUCLEOTIDE SEQUENCE [LARGE SCALE GENOMIC DNA]</scope>
    <source>
        <strain evidence="2">YNDBR</strain>
        <tissue evidence="2">Leaf</tissue>
    </source>
</reference>
<name>A0AAP0EF34_9MAGN</name>
<feature type="compositionally biased region" description="Basic and acidic residues" evidence="1">
    <location>
        <begin position="1"/>
        <end position="16"/>
    </location>
</feature>
<feature type="region of interest" description="Disordered" evidence="1">
    <location>
        <begin position="1"/>
        <end position="128"/>
    </location>
</feature>
<evidence type="ECO:0000256" key="1">
    <source>
        <dbReference type="SAM" id="MobiDB-lite"/>
    </source>
</evidence>
<accession>A0AAP0EF34</accession>
<dbReference type="Proteomes" id="UP001420932">
    <property type="component" value="Unassembled WGS sequence"/>
</dbReference>
<evidence type="ECO:0000313" key="3">
    <source>
        <dbReference type="Proteomes" id="UP001420932"/>
    </source>
</evidence>
<comment type="caution">
    <text evidence="2">The sequence shown here is derived from an EMBL/GenBank/DDBJ whole genome shotgun (WGS) entry which is preliminary data.</text>
</comment>
<gene>
    <name evidence="2" type="ORF">Syun_030497</name>
</gene>
<feature type="compositionally biased region" description="Basic and acidic residues" evidence="1">
    <location>
        <begin position="54"/>
        <end position="76"/>
    </location>
</feature>